<sequence length="63" mass="6338">MHTMRKATVSALLAGTVFLVGAVPFVVGTASASARGSQATAAAPSADSAAVIFKPNGKDTFWE</sequence>
<gene>
    <name evidence="1" type="ORF">C7M71_014375</name>
</gene>
<evidence type="ECO:0000313" key="2">
    <source>
        <dbReference type="Proteomes" id="UP000249340"/>
    </source>
</evidence>
<proteinExistence type="predicted"/>
<dbReference type="KEGG" id="stri:C7M71_014375"/>
<accession>A0A345SXI7</accession>
<name>A0A345SXI7_9ACTN</name>
<keyword evidence="2" id="KW-1185">Reference proteome</keyword>
<dbReference type="Proteomes" id="UP000249340">
    <property type="component" value="Chromosome"/>
</dbReference>
<dbReference type="AlphaFoldDB" id="A0A345SXI7"/>
<dbReference type="RefSeq" id="WP_111489838.1">
    <property type="nucleotide sequence ID" value="NZ_CP031264.1"/>
</dbReference>
<reference evidence="2" key="1">
    <citation type="submission" date="2018-07" db="EMBL/GenBank/DDBJ databases">
        <title>Streptacidiphilus bronchialis DSM 106435 chromosome.</title>
        <authorList>
            <person name="Batra D."/>
            <person name="Gulvik C.A."/>
        </authorList>
    </citation>
    <scope>NUCLEOTIDE SEQUENCE [LARGE SCALE GENOMIC DNA]</scope>
    <source>
        <strain evidence="2">DSM 106435</strain>
    </source>
</reference>
<organism evidence="1 2">
    <name type="scientific">Peterkaempfera bronchialis</name>
    <dbReference type="NCBI Taxonomy" id="2126346"/>
    <lineage>
        <taxon>Bacteria</taxon>
        <taxon>Bacillati</taxon>
        <taxon>Actinomycetota</taxon>
        <taxon>Actinomycetes</taxon>
        <taxon>Kitasatosporales</taxon>
        <taxon>Streptomycetaceae</taxon>
        <taxon>Peterkaempfera</taxon>
    </lineage>
</organism>
<dbReference type="EMBL" id="CP031264">
    <property type="protein sequence ID" value="AXI78442.1"/>
    <property type="molecule type" value="Genomic_DNA"/>
</dbReference>
<protein>
    <submittedName>
        <fullName evidence="1">Uncharacterized protein</fullName>
    </submittedName>
</protein>
<evidence type="ECO:0000313" key="1">
    <source>
        <dbReference type="EMBL" id="AXI78442.1"/>
    </source>
</evidence>